<sequence length="510" mass="56103">MASYDRNHFVKAEASYDPSGLSGKSVIITGGASGLGLQFAKDFVAAGAFVTIGDINGESGKRVVEDLGGEEKATFVQCDVLSWQDQLKLFKRALDRSPSKGIDIVLANAGISGQDDVFHDKRDEKTGDPLEPDLSIFKIDGIGPLYTVKLALHYLARQPHDEKGRDRCIIMTASLAGYLGLPGAPQYNAAKFAVRGLMNSLRLTAPAKGIRINVLAPWYIKTPIMSEEVMDKLTGYGVRFAAIEDASSAVLHLASDTSLNGRALAVVTRDVDPRGYLDVREDDFRDVLYADMDYVPVPKAGRLWTSKADFFRPFRTAAGAAGGENIIPLYDPALHHEATDEPDLRDLNTALATLVDIFPDVEPETFREMLSNISESSRVEVVTEQMLKNDAKKSRLGKTLRKARLVDPTAKRRLRLTSETALPKEDTFRSESYKKAVKQVLYQEFKNLSHSSIKAVMAEQNYSYSQSRPILQQLAAKSWRFSLSSIWTRRSPSVAAGEHPSIISGGDPTQ</sequence>
<feature type="non-terminal residue" evidence="5">
    <location>
        <position position="510"/>
    </location>
</feature>
<keyword evidence="2" id="KW-0521">NADP</keyword>
<dbReference type="AlphaFoldDB" id="A0A4U0VPU9"/>
<name>A0A4U0VPU9_9PEZI</name>
<dbReference type="STRING" id="329884.A0A4U0VPU9"/>
<dbReference type="OrthoDB" id="5371740at2759"/>
<proteinExistence type="inferred from homology"/>
<evidence type="ECO:0000256" key="1">
    <source>
        <dbReference type="ARBA" id="ARBA00006484"/>
    </source>
</evidence>
<dbReference type="InterPro" id="IPR002347">
    <property type="entry name" value="SDR_fam"/>
</dbReference>
<dbReference type="PANTHER" id="PTHR43180">
    <property type="entry name" value="3-OXOACYL-(ACYL-CARRIER-PROTEIN) REDUCTASE (AFU_ORTHOLOGUE AFUA_6G11210)"/>
    <property type="match status" value="1"/>
</dbReference>
<dbReference type="PROSITE" id="PS00061">
    <property type="entry name" value="ADH_SHORT"/>
    <property type="match status" value="1"/>
</dbReference>
<dbReference type="InterPro" id="IPR020904">
    <property type="entry name" value="Sc_DH/Rdtase_CS"/>
</dbReference>
<accession>A0A4U0VPU9</accession>
<dbReference type="EMBL" id="NAJQ01001917">
    <property type="protein sequence ID" value="TKA51112.1"/>
    <property type="molecule type" value="Genomic_DNA"/>
</dbReference>
<evidence type="ECO:0000256" key="3">
    <source>
        <dbReference type="ARBA" id="ARBA00023002"/>
    </source>
</evidence>
<comment type="similarity">
    <text evidence="1">Belongs to the short-chain dehydrogenases/reductases (SDR) family.</text>
</comment>
<evidence type="ECO:0000259" key="4">
    <source>
        <dbReference type="Pfam" id="PF26112"/>
    </source>
</evidence>
<dbReference type="GO" id="GO:0016491">
    <property type="term" value="F:oxidoreductase activity"/>
    <property type="evidence" value="ECO:0007669"/>
    <property type="project" value="UniProtKB-KW"/>
</dbReference>
<evidence type="ECO:0000313" key="6">
    <source>
        <dbReference type="Proteomes" id="UP000309340"/>
    </source>
</evidence>
<comment type="caution">
    <text evidence="5">The sequence shown here is derived from an EMBL/GenBank/DDBJ whole genome shotgun (WGS) entry which is preliminary data.</text>
</comment>
<dbReference type="Pfam" id="PF26112">
    <property type="entry name" value="UBA_RNF216"/>
    <property type="match status" value="1"/>
</dbReference>
<dbReference type="PRINTS" id="PR00081">
    <property type="entry name" value="GDHRDH"/>
</dbReference>
<evidence type="ECO:0000256" key="2">
    <source>
        <dbReference type="ARBA" id="ARBA00022857"/>
    </source>
</evidence>
<reference evidence="5 6" key="1">
    <citation type="submission" date="2017-03" db="EMBL/GenBank/DDBJ databases">
        <title>Genomes of endolithic fungi from Antarctica.</title>
        <authorList>
            <person name="Coleine C."/>
            <person name="Masonjones S."/>
            <person name="Stajich J.E."/>
        </authorList>
    </citation>
    <scope>NUCLEOTIDE SEQUENCE [LARGE SCALE GENOMIC DNA]</scope>
    <source>
        <strain evidence="5 6">CCFEE 5184</strain>
    </source>
</reference>
<keyword evidence="3" id="KW-0560">Oxidoreductase</keyword>
<protein>
    <recommendedName>
        <fullName evidence="4">E3 ubiquitin-protein ligase RNF216 UBA domain-containing protein</fullName>
    </recommendedName>
</protein>
<dbReference type="Proteomes" id="UP000309340">
    <property type="component" value="Unassembled WGS sequence"/>
</dbReference>
<keyword evidence="6" id="KW-1185">Reference proteome</keyword>
<feature type="domain" description="E3 ubiquitin-protein ligase RNF216 UBA" evidence="4">
    <location>
        <begin position="423"/>
        <end position="482"/>
    </location>
</feature>
<gene>
    <name evidence="5" type="ORF">B0A55_12542</name>
</gene>
<dbReference type="SUPFAM" id="SSF51735">
    <property type="entry name" value="NAD(P)-binding Rossmann-fold domains"/>
    <property type="match status" value="1"/>
</dbReference>
<organism evidence="5 6">
    <name type="scientific">Friedmanniomyces simplex</name>
    <dbReference type="NCBI Taxonomy" id="329884"/>
    <lineage>
        <taxon>Eukaryota</taxon>
        <taxon>Fungi</taxon>
        <taxon>Dikarya</taxon>
        <taxon>Ascomycota</taxon>
        <taxon>Pezizomycotina</taxon>
        <taxon>Dothideomycetes</taxon>
        <taxon>Dothideomycetidae</taxon>
        <taxon>Mycosphaerellales</taxon>
        <taxon>Teratosphaeriaceae</taxon>
        <taxon>Friedmanniomyces</taxon>
    </lineage>
</organism>
<dbReference type="InterPro" id="IPR036291">
    <property type="entry name" value="NAD(P)-bd_dom_sf"/>
</dbReference>
<dbReference type="PANTHER" id="PTHR43180:SF31">
    <property type="entry name" value="CHAIN DEHYDROGENASE_REDUCTASE, PUTATIVE (AFU_ORTHOLOGUE AFUA_2G16570)-RELATED"/>
    <property type="match status" value="1"/>
</dbReference>
<dbReference type="Pfam" id="PF00106">
    <property type="entry name" value="adh_short"/>
    <property type="match status" value="1"/>
</dbReference>
<evidence type="ECO:0000313" key="5">
    <source>
        <dbReference type="EMBL" id="TKA51112.1"/>
    </source>
</evidence>
<dbReference type="InterPro" id="IPR058758">
    <property type="entry name" value="UBA_RNF216"/>
</dbReference>
<dbReference type="Gene3D" id="3.40.50.720">
    <property type="entry name" value="NAD(P)-binding Rossmann-like Domain"/>
    <property type="match status" value="1"/>
</dbReference>